<dbReference type="OrthoDB" id="10255449at2759"/>
<dbReference type="SUPFAM" id="SSF46689">
    <property type="entry name" value="Homeodomain-like"/>
    <property type="match status" value="1"/>
</dbReference>
<keyword evidence="11" id="KW-0067">ATP-binding</keyword>
<dbReference type="InterPro" id="IPR007305">
    <property type="entry name" value="Vesicle_transpt_Got1/SFT2"/>
</dbReference>
<dbReference type="InterPro" id="IPR036388">
    <property type="entry name" value="WH-like_DNA-bd_sf"/>
</dbReference>
<dbReference type="GO" id="GO:0016192">
    <property type="term" value="P:vesicle-mediated transport"/>
    <property type="evidence" value="ECO:0007669"/>
    <property type="project" value="InterPro"/>
</dbReference>
<evidence type="ECO:0000256" key="5">
    <source>
        <dbReference type="ARBA" id="ARBA00022679"/>
    </source>
</evidence>
<dbReference type="Pfam" id="PF04178">
    <property type="entry name" value="Got1"/>
    <property type="match status" value="1"/>
</dbReference>
<dbReference type="GO" id="GO:0005737">
    <property type="term" value="C:cytoplasm"/>
    <property type="evidence" value="ECO:0007669"/>
    <property type="project" value="UniProtKB-ARBA"/>
</dbReference>
<keyword evidence="7" id="KW-0479">Metal-binding</keyword>
<organism evidence="21">
    <name type="scientific">Darwinula stevensoni</name>
    <dbReference type="NCBI Taxonomy" id="69355"/>
    <lineage>
        <taxon>Eukaryota</taxon>
        <taxon>Metazoa</taxon>
        <taxon>Ecdysozoa</taxon>
        <taxon>Arthropoda</taxon>
        <taxon>Crustacea</taxon>
        <taxon>Oligostraca</taxon>
        <taxon>Ostracoda</taxon>
        <taxon>Podocopa</taxon>
        <taxon>Podocopida</taxon>
        <taxon>Darwinulocopina</taxon>
        <taxon>Darwinuloidea</taxon>
        <taxon>Darwinulidae</taxon>
        <taxon>Darwinula</taxon>
    </lineage>
</organism>
<dbReference type="PANTHER" id="PTHR46088">
    <property type="entry name" value="TUBULIN--TYROSINE LIGASE-LIKE PROTEIN 12"/>
    <property type="match status" value="1"/>
</dbReference>
<name>A0A7R8X4D4_9CRUS</name>
<dbReference type="GO" id="GO:0012505">
    <property type="term" value="C:endomembrane system"/>
    <property type="evidence" value="ECO:0007669"/>
    <property type="project" value="UniProtKB-ARBA"/>
</dbReference>
<evidence type="ECO:0000256" key="1">
    <source>
        <dbReference type="ARBA" id="ARBA00004123"/>
    </source>
</evidence>
<keyword evidence="22" id="KW-1185">Reference proteome</keyword>
<evidence type="ECO:0000256" key="3">
    <source>
        <dbReference type="ARBA" id="ARBA00004718"/>
    </source>
</evidence>
<evidence type="ECO:0000256" key="4">
    <source>
        <dbReference type="ARBA" id="ARBA00005673"/>
    </source>
</evidence>
<evidence type="ECO:0000259" key="17">
    <source>
        <dbReference type="Pfam" id="PF00899"/>
    </source>
</evidence>
<dbReference type="Pfam" id="PF13551">
    <property type="entry name" value="HTH_29"/>
    <property type="match status" value="1"/>
</dbReference>
<dbReference type="GO" id="GO:0005634">
    <property type="term" value="C:nucleus"/>
    <property type="evidence" value="ECO:0007669"/>
    <property type="project" value="UniProtKB-SubCell"/>
</dbReference>
<dbReference type="Pfam" id="PF03133">
    <property type="entry name" value="TTL"/>
    <property type="match status" value="1"/>
</dbReference>
<dbReference type="InterPro" id="IPR057954">
    <property type="entry name" value="SET_TTL12"/>
</dbReference>
<keyword evidence="6 16" id="KW-0812">Transmembrane</keyword>
<dbReference type="Proteomes" id="UP000677054">
    <property type="component" value="Unassembled WGS sequence"/>
</dbReference>
<dbReference type="Gene3D" id="3.50.50.80">
    <property type="entry name" value="Ubiquitin-activating enzyme E1, inactive adenylation domain, subdomain 1"/>
    <property type="match status" value="1"/>
</dbReference>
<feature type="domain" description="THIF-type NAD/FAD binding fold" evidence="17">
    <location>
        <begin position="1014"/>
        <end position="1455"/>
    </location>
</feature>
<evidence type="ECO:0000256" key="11">
    <source>
        <dbReference type="ARBA" id="ARBA00022840"/>
    </source>
</evidence>
<dbReference type="GO" id="GO:0005524">
    <property type="term" value="F:ATP binding"/>
    <property type="evidence" value="ECO:0007669"/>
    <property type="project" value="UniProtKB-KW"/>
</dbReference>
<feature type="domain" description="Ubiquitin-activating enzyme SCCH" evidence="18">
    <location>
        <begin position="1332"/>
        <end position="1390"/>
    </location>
</feature>
<dbReference type="FunFam" id="3.40.50.720:FF:000618">
    <property type="entry name" value="SUMO-activating enzyme subunit 2"/>
    <property type="match status" value="1"/>
</dbReference>
<dbReference type="GO" id="GO:0016020">
    <property type="term" value="C:membrane"/>
    <property type="evidence" value="ECO:0007669"/>
    <property type="project" value="UniProtKB-SubCell"/>
</dbReference>
<evidence type="ECO:0000259" key="18">
    <source>
        <dbReference type="Pfam" id="PF10585"/>
    </source>
</evidence>
<evidence type="ECO:0000313" key="21">
    <source>
        <dbReference type="EMBL" id="CAD7240625.1"/>
    </source>
</evidence>
<proteinExistence type="inferred from homology"/>
<dbReference type="EMBL" id="LR899564">
    <property type="protein sequence ID" value="CAD7240625.1"/>
    <property type="molecule type" value="Genomic_DNA"/>
</dbReference>
<feature type="domain" description="Ubiquitin/SUMO-activating enzyme ubiquitin-like" evidence="19">
    <location>
        <begin position="1466"/>
        <end position="1559"/>
    </location>
</feature>
<dbReference type="SUPFAM" id="SSF69572">
    <property type="entry name" value="Activating enzymes of the ubiquitin-like proteins"/>
    <property type="match status" value="1"/>
</dbReference>
<evidence type="ECO:0000256" key="16">
    <source>
        <dbReference type="SAM" id="Phobius"/>
    </source>
</evidence>
<evidence type="ECO:0000256" key="15">
    <source>
        <dbReference type="SAM" id="MobiDB-lite"/>
    </source>
</evidence>
<comment type="pathway">
    <text evidence="3">Protein modification; protein sumoylation.</text>
</comment>
<evidence type="ECO:0000256" key="14">
    <source>
        <dbReference type="ARBA" id="ARBA00023242"/>
    </source>
</evidence>
<dbReference type="PANTHER" id="PTHR46088:SF1">
    <property type="entry name" value="TUBULIN--TYROSINE LIGASE-LIKE PROTEIN 12"/>
    <property type="match status" value="1"/>
</dbReference>
<dbReference type="SUPFAM" id="SSF82199">
    <property type="entry name" value="SET domain"/>
    <property type="match status" value="1"/>
</dbReference>
<feature type="compositionally biased region" description="Basic and acidic residues" evidence="15">
    <location>
        <begin position="1646"/>
        <end position="1668"/>
    </location>
</feature>
<dbReference type="UniPathway" id="UPA00886"/>
<dbReference type="Gene3D" id="3.10.290.20">
    <property type="entry name" value="Ubiquitin-like 2 activating enzyme e1b. Chain: B, domain 3"/>
    <property type="match status" value="1"/>
</dbReference>
<comment type="similarity">
    <text evidence="4">Belongs to the ubiquitin-activating E1 family.</text>
</comment>
<keyword evidence="14" id="KW-0539">Nucleus</keyword>
<sequence>MTRHIHTEALSKKARMQPIEIGVGLAGFGLAFLFLGIVLFFDKGLLAIGNILFLAGLGFLIGLERTFRFFFQRHKWQGCLAFFGGIVIVLIGWPIVGIIVELYGSFLLFKSVFPVVVNFLRRLPVIGTFLNLPWLSGVLVMDSKREAIINLSHAGKTPTQIAKALNIHRVTLYKFLNKFKATGSVKRKPGSGRPHLARTPTTIRVIKGKIQYNPIRSMRRMAEETNMSERIVRIVKEDLGAKSRARGKRQLLNETSKAKRVARSRKLLQIFKKRKPFLMRCQGNVVNCKSVEEPNTNVTSFEAGTMAGKDASYVWNDWKASYGIEDTIHLVSVGVVKMVFDAGETFAMMQVEQDEDSMEEKKCAWKVLVVREHTVSVHHPNDVFLIDHAWTCRVGSARKDLEEVPGLLERMAALMDFEPSGNQETLIEDILQKMWLFNGTYNIASPGLETEEKMPVWYVMDEFGSRIQHSDSPNVRVIPFLYIPEGLAYSLLFPICDIEMGKEICRDYVEGPFRDSHVRRALMLPWFPNHDFTSIDPRQEEPAVDFFKSYKREEYLPVAEDAESIILPESGIKVYAEYSFIREYLKHPKFIFVDSPEEAQILWLSYHFKEFKLSESREDIEDDVAIIPHPTQGMATGVTIPWSYMIMMIVLLTKFFQMFPNSKLKERAQLVNQFPCEGVMTIKDLLCIVCRRMSKTNEKDDLSSSPCWLPLTYNLNTELLQFVSLFQRRAARILTFFYHVMFVRGADNHWIVKPWNLARSLDTHVTANLDHILRLPFSGPKLAQKYIHDPVLFLRPSIGHVKFDIRYIVLLRSVNPLLIYAYERFWLRFANKTFSLDHLDEYEKHFTVMNYTEAPLQQMFCEDFVKEFEQQNAPYKWEELEVEIFRMIGEAFCGATRAAPPAGISPSPRSRAMYAIDLMLTWKESQTGERCMKPQLLEVNWSPDCQRACEYYPDFFNEIFSVLFLDEVEEKHVKVIPMQEDSRKIFFVDHINQPIPLLLLSLVRMVTEAVTGSFNAELSSRLHQAKVLVVGAGGVGCELLKNLVLAGFQDIEIVDLDTIDVSNLNRQFLFHKQHVGQSKVQVARESALAFNPNVRITAHHGTIMSSEFGLEYFKKFDVVMNALDNQGARSHVNRMCLAADIPLIESGTAGFMGQVQVIKKGLSQCYECTPKAPQKTFPNCTIRNTPSEPIHCIVWAKHLFNQLFGEADEDEEVSPDTADPELAGSAATEAMKAQQDDAVQDSKEMEYPSGNVVRVSTRRWAEMQGYNPKKLFTKLFKEDIEYLLSMKDLWEKRGRLPPSPLLWDNLPDAAAGSSRDTHNSDQVLWSMSQCAEVFERCVKELHKRLSDRGDGGNTLVWDKDDDVAMDFVAACANLRSHIFSIPEKSRFHVKSMAGNIIPAIATSNAIIAGCIVLQALHILEGNWHFCHNVALNRSAHALTKKLMLPEKLAKPNPKCYVCSPKNEVVLQVNVEKMHVHDLEEKVLKGKLSMVAPDVMVEGKGVILISSEEGETEANLDKTLQVLPDSFTLHFGIASGVRLACDDFLQNYQLVITVMHKAEFDPEGGGDGFEIVGDISQIKAEANGEASEEKTKEEEEEKPQNVEEDVIVDAEVWDTEEAPSRKRKVPSAAEEGLPVHSKKRRTLDNGSSHDCHGETQHDDGNSSGFHEEPEIVDIE</sequence>
<dbReference type="Pfam" id="PF10585">
    <property type="entry name" value="UBA_E1_SCCH"/>
    <property type="match status" value="1"/>
</dbReference>
<dbReference type="InterPro" id="IPR019572">
    <property type="entry name" value="UBA_E1_SCCH"/>
</dbReference>
<dbReference type="GO" id="GO:0016925">
    <property type="term" value="P:protein sumoylation"/>
    <property type="evidence" value="ECO:0007669"/>
    <property type="project" value="UniProtKB-UniPathway"/>
</dbReference>
<comment type="subcellular location">
    <subcellularLocation>
        <location evidence="2">Membrane</location>
        <topology evidence="2">Multi-pass membrane protein</topology>
    </subcellularLocation>
    <subcellularLocation>
        <location evidence="1">Nucleus</location>
    </subcellularLocation>
</comment>
<dbReference type="Pfam" id="PF25556">
    <property type="entry name" value="SET_TTL"/>
    <property type="match status" value="1"/>
</dbReference>
<protein>
    <submittedName>
        <fullName evidence="21">Uncharacterized protein</fullName>
    </submittedName>
</protein>
<dbReference type="FunFam" id="3.50.50.80:FF:000002">
    <property type="entry name" value="SUMO-activating enzyme subunit 2"/>
    <property type="match status" value="1"/>
</dbReference>
<keyword evidence="12 16" id="KW-1133">Transmembrane helix</keyword>
<dbReference type="InterPro" id="IPR035985">
    <property type="entry name" value="Ubiquitin-activating_enz"/>
</dbReference>
<keyword evidence="9" id="KW-0833">Ubl conjugation pathway</keyword>
<dbReference type="Gene3D" id="3.30.470.20">
    <property type="entry name" value="ATP-grasp fold, B domain"/>
    <property type="match status" value="1"/>
</dbReference>
<feature type="domain" description="Tubulin--tyrosine ligase-like protein 12 SET-like" evidence="20">
    <location>
        <begin position="360"/>
        <end position="529"/>
    </location>
</feature>
<keyword evidence="10" id="KW-0862">Zinc</keyword>
<dbReference type="Gene3D" id="1.10.10.520">
    <property type="entry name" value="Ubiquitin activating enzymes (Uba3). Chain: B, domain 2"/>
    <property type="match status" value="1"/>
</dbReference>
<evidence type="ECO:0000259" key="19">
    <source>
        <dbReference type="Pfam" id="PF14732"/>
    </source>
</evidence>
<evidence type="ECO:0000256" key="10">
    <source>
        <dbReference type="ARBA" id="ARBA00022833"/>
    </source>
</evidence>
<dbReference type="InterPro" id="IPR046341">
    <property type="entry name" value="SET_dom_sf"/>
</dbReference>
<dbReference type="InterPro" id="IPR042449">
    <property type="entry name" value="Ub-E1_IAD_1"/>
</dbReference>
<dbReference type="InterPro" id="IPR004344">
    <property type="entry name" value="TTL/TTLL_fam"/>
</dbReference>
<gene>
    <name evidence="21" type="ORF">DSTB1V02_LOCUS644</name>
</gene>
<feature type="compositionally biased region" description="Acidic residues" evidence="15">
    <location>
        <begin position="1601"/>
        <end position="1616"/>
    </location>
</feature>
<dbReference type="Gene3D" id="1.10.10.10">
    <property type="entry name" value="Winged helix-like DNA-binding domain superfamily/Winged helix DNA-binding domain"/>
    <property type="match status" value="1"/>
</dbReference>
<dbReference type="InterPro" id="IPR009057">
    <property type="entry name" value="Homeodomain-like_sf"/>
</dbReference>
<feature type="transmembrane region" description="Helical" evidence="16">
    <location>
        <begin position="47"/>
        <end position="67"/>
    </location>
</feature>
<dbReference type="PROSITE" id="PS51221">
    <property type="entry name" value="TTL"/>
    <property type="match status" value="1"/>
</dbReference>
<accession>A0A7R8X4D4</accession>
<feature type="region of interest" description="Disordered" evidence="15">
    <location>
        <begin position="1227"/>
        <end position="1246"/>
    </location>
</feature>
<evidence type="ECO:0000256" key="12">
    <source>
        <dbReference type="ARBA" id="ARBA00022989"/>
    </source>
</evidence>
<dbReference type="InterPro" id="IPR027749">
    <property type="entry name" value="TTLL12"/>
</dbReference>
<evidence type="ECO:0000256" key="9">
    <source>
        <dbReference type="ARBA" id="ARBA00022786"/>
    </source>
</evidence>
<feature type="compositionally biased region" description="Basic and acidic residues" evidence="15">
    <location>
        <begin position="1586"/>
        <end position="1600"/>
    </location>
</feature>
<dbReference type="GO" id="GO:0046872">
    <property type="term" value="F:metal ion binding"/>
    <property type="evidence" value="ECO:0007669"/>
    <property type="project" value="UniProtKB-KW"/>
</dbReference>
<keyword evidence="8" id="KW-0547">Nucleotide-binding</keyword>
<feature type="transmembrane region" description="Helical" evidence="16">
    <location>
        <begin position="21"/>
        <end position="41"/>
    </location>
</feature>
<dbReference type="Pfam" id="PF00899">
    <property type="entry name" value="ThiF"/>
    <property type="match status" value="1"/>
</dbReference>
<evidence type="ECO:0000256" key="6">
    <source>
        <dbReference type="ARBA" id="ARBA00022692"/>
    </source>
</evidence>
<evidence type="ECO:0000313" key="22">
    <source>
        <dbReference type="Proteomes" id="UP000677054"/>
    </source>
</evidence>
<dbReference type="GO" id="GO:0016740">
    <property type="term" value="F:transferase activity"/>
    <property type="evidence" value="ECO:0007669"/>
    <property type="project" value="UniProtKB-KW"/>
</dbReference>
<evidence type="ECO:0000256" key="7">
    <source>
        <dbReference type="ARBA" id="ARBA00022723"/>
    </source>
</evidence>
<evidence type="ECO:0000259" key="20">
    <source>
        <dbReference type="Pfam" id="PF25556"/>
    </source>
</evidence>
<dbReference type="InterPro" id="IPR000594">
    <property type="entry name" value="ThiF_NAD_FAD-bd"/>
</dbReference>
<dbReference type="Pfam" id="PF14732">
    <property type="entry name" value="UAE_UbL"/>
    <property type="match status" value="1"/>
</dbReference>
<feature type="transmembrane region" description="Helical" evidence="16">
    <location>
        <begin position="79"/>
        <end position="103"/>
    </location>
</feature>
<reference evidence="21" key="1">
    <citation type="submission" date="2020-11" db="EMBL/GenBank/DDBJ databases">
        <authorList>
            <person name="Tran Van P."/>
        </authorList>
    </citation>
    <scope>NUCLEOTIDE SEQUENCE</scope>
</reference>
<dbReference type="GO" id="GO:0008641">
    <property type="term" value="F:ubiquitin-like modifier activating enzyme activity"/>
    <property type="evidence" value="ECO:0007669"/>
    <property type="project" value="InterPro"/>
</dbReference>
<dbReference type="InterPro" id="IPR028077">
    <property type="entry name" value="UAE_UbL_dom"/>
</dbReference>
<dbReference type="InterPro" id="IPR023318">
    <property type="entry name" value="Ub_act_enz_dom_a_sf"/>
</dbReference>
<keyword evidence="13 16" id="KW-0472">Membrane</keyword>
<feature type="region of interest" description="Disordered" evidence="15">
    <location>
        <begin position="1580"/>
        <end position="1674"/>
    </location>
</feature>
<keyword evidence="5" id="KW-0808">Transferase</keyword>
<evidence type="ECO:0000256" key="8">
    <source>
        <dbReference type="ARBA" id="ARBA00022741"/>
    </source>
</evidence>
<dbReference type="EMBL" id="CAJPEV010000047">
    <property type="protein sequence ID" value="CAG0879562.1"/>
    <property type="molecule type" value="Genomic_DNA"/>
</dbReference>
<evidence type="ECO:0000256" key="13">
    <source>
        <dbReference type="ARBA" id="ARBA00023136"/>
    </source>
</evidence>
<evidence type="ECO:0000256" key="2">
    <source>
        <dbReference type="ARBA" id="ARBA00004141"/>
    </source>
</evidence>